<sequence>MNENIKRSFIGMPLSINIGKDIDLSMYERIVFVSQVDKNDIKYFVYKLNKSKFKHEPNVVNYAETDKDIIIYPPLDFIQTINEYYRVSLENEFMCHPVILKADDSNNQEVFLKTIKMVHEYVDE</sequence>
<evidence type="ECO:0000313" key="2">
    <source>
        <dbReference type="Proteomes" id="UP000224336"/>
    </source>
</evidence>
<gene>
    <name evidence="1" type="ORF">KTN4_308</name>
</gene>
<dbReference type="EMBL" id="KU521356">
    <property type="protein sequence ID" value="ANM45066.1"/>
    <property type="molecule type" value="Genomic_DNA"/>
</dbReference>
<evidence type="ECO:0000313" key="1">
    <source>
        <dbReference type="EMBL" id="ANM45066.1"/>
    </source>
</evidence>
<accession>A0A192Y7W5</accession>
<name>A0A192Y7W5_9CAUD</name>
<organism evidence="1 2">
    <name type="scientific">Pseudomonas phage KTN4</name>
    <dbReference type="NCBI Taxonomy" id="1862701"/>
    <lineage>
        <taxon>Viruses</taxon>
        <taxon>Duplodnaviria</taxon>
        <taxon>Heunggongvirae</taxon>
        <taxon>Uroviricota</taxon>
        <taxon>Caudoviricetes</taxon>
        <taxon>Chimalliviridae</taxon>
        <taxon>Phikzvirus</taxon>
        <taxon>Phikzvirus phiKZ</taxon>
    </lineage>
</organism>
<dbReference type="Proteomes" id="UP000224336">
    <property type="component" value="Segment"/>
</dbReference>
<protein>
    <submittedName>
        <fullName evidence="1">Uncharacterized protein</fullName>
    </submittedName>
</protein>
<reference evidence="1 2" key="1">
    <citation type="journal article" date="2016" name="Sci. Rep.">
        <title>A proposed integrated approach for the preclinical evaluation of phage therapy in Pseudomonas infections.</title>
        <authorList>
            <person name="Danis-Wlodarczyk K."/>
            <person name="Vandenheuvel D."/>
            <person name="Jang H.B."/>
            <person name="Briers Y."/>
            <person name="Olszak T."/>
            <person name="Arabski M."/>
            <person name="Wasik S."/>
            <person name="Drabik M."/>
            <person name="Higgins G."/>
            <person name="Tyrrell J."/>
            <person name="Harvey B.J."/>
            <person name="Noben J.P."/>
            <person name="Lavigne R."/>
            <person name="Drulis-Kawa Z."/>
        </authorList>
    </citation>
    <scope>NUCLEOTIDE SEQUENCE [LARGE SCALE GENOMIC DNA]</scope>
</reference>
<proteinExistence type="predicted"/>